<dbReference type="InterPro" id="IPR049874">
    <property type="entry name" value="ROK_cs"/>
</dbReference>
<dbReference type="RefSeq" id="WP_312987392.1">
    <property type="nucleotide sequence ID" value="NZ_BAAAUI010000002.1"/>
</dbReference>
<dbReference type="SUPFAM" id="SSF46785">
    <property type="entry name" value="Winged helix' DNA-binding domain"/>
    <property type="match status" value="1"/>
</dbReference>
<keyword evidence="3" id="KW-1185">Reference proteome</keyword>
<accession>A0A7W7C9Z8</accession>
<protein>
    <submittedName>
        <fullName evidence="2">Putative NBD/HSP70 family sugar kinase</fullName>
    </submittedName>
</protein>
<proteinExistence type="inferred from homology"/>
<dbReference type="PANTHER" id="PTHR18964:SF149">
    <property type="entry name" value="BIFUNCTIONAL UDP-N-ACETYLGLUCOSAMINE 2-EPIMERASE_N-ACETYLMANNOSAMINE KINASE"/>
    <property type="match status" value="1"/>
</dbReference>
<comment type="similarity">
    <text evidence="1">Belongs to the ROK (NagC/XylR) family.</text>
</comment>
<dbReference type="InterPro" id="IPR036390">
    <property type="entry name" value="WH_DNA-bd_sf"/>
</dbReference>
<dbReference type="InterPro" id="IPR036388">
    <property type="entry name" value="WH-like_DNA-bd_sf"/>
</dbReference>
<evidence type="ECO:0000313" key="3">
    <source>
        <dbReference type="Proteomes" id="UP000533598"/>
    </source>
</evidence>
<organism evidence="2 3">
    <name type="scientific">Crossiella cryophila</name>
    <dbReference type="NCBI Taxonomy" id="43355"/>
    <lineage>
        <taxon>Bacteria</taxon>
        <taxon>Bacillati</taxon>
        <taxon>Actinomycetota</taxon>
        <taxon>Actinomycetes</taxon>
        <taxon>Pseudonocardiales</taxon>
        <taxon>Pseudonocardiaceae</taxon>
        <taxon>Crossiella</taxon>
    </lineage>
</organism>
<dbReference type="Proteomes" id="UP000533598">
    <property type="component" value="Unassembled WGS sequence"/>
</dbReference>
<dbReference type="Gene3D" id="3.30.420.40">
    <property type="match status" value="2"/>
</dbReference>
<dbReference type="AlphaFoldDB" id="A0A7W7C9Z8"/>
<dbReference type="Pfam" id="PF00480">
    <property type="entry name" value="ROK"/>
    <property type="match status" value="1"/>
</dbReference>
<sequence>MRENSQTVHDLRRGNRATVLRRLYFDGPVSRQELAAGTGLSQASVSNVVGQLVEEQLVVEAGTVGSDGGRPRGLLRVNPGQSTVIGVEVAETWVRVKAFDLTLAVLAEQTLPIEPDNQDRDLVINHILTGLAKVQAADNVDPDRILGVGVGVPGLVEQGAELLVHGHTPAWHTVPLETLLRKGTDLPLHIDNGANTMGQAEMWFGAGRGAQHAVIALIGSGVGAGVIADGNPFRGARRSAGEWGHTTLSLDGPPCRCGSQGCLESYTGAAAIVARHRNLHPNPEPLLDEESAFRKALSDPSPQAQALIQESARYLGAGIANLINLFNPERILLGGWAGLLLAEDNLPLIRETARRYALHHPFDGTQIALCQLGPDAIALGAATLWVNHFLRSGGKLTPPPR</sequence>
<dbReference type="PANTHER" id="PTHR18964">
    <property type="entry name" value="ROK (REPRESSOR, ORF, KINASE) FAMILY"/>
    <property type="match status" value="1"/>
</dbReference>
<dbReference type="EMBL" id="JACHMH010000001">
    <property type="protein sequence ID" value="MBB4677147.1"/>
    <property type="molecule type" value="Genomic_DNA"/>
</dbReference>
<dbReference type="GO" id="GO:0016301">
    <property type="term" value="F:kinase activity"/>
    <property type="evidence" value="ECO:0007669"/>
    <property type="project" value="UniProtKB-KW"/>
</dbReference>
<dbReference type="InterPro" id="IPR000600">
    <property type="entry name" value="ROK"/>
</dbReference>
<keyword evidence="2" id="KW-0808">Transferase</keyword>
<reference evidence="2 3" key="1">
    <citation type="submission" date="2020-08" db="EMBL/GenBank/DDBJ databases">
        <title>Sequencing the genomes of 1000 actinobacteria strains.</title>
        <authorList>
            <person name="Klenk H.-P."/>
        </authorList>
    </citation>
    <scope>NUCLEOTIDE SEQUENCE [LARGE SCALE GENOMIC DNA]</scope>
    <source>
        <strain evidence="2 3">DSM 44230</strain>
    </source>
</reference>
<gene>
    <name evidence="2" type="ORF">HNR67_003265</name>
</gene>
<evidence type="ECO:0000313" key="2">
    <source>
        <dbReference type="EMBL" id="MBB4677147.1"/>
    </source>
</evidence>
<dbReference type="InterPro" id="IPR043129">
    <property type="entry name" value="ATPase_NBD"/>
</dbReference>
<dbReference type="SUPFAM" id="SSF53067">
    <property type="entry name" value="Actin-like ATPase domain"/>
    <property type="match status" value="1"/>
</dbReference>
<name>A0A7W7C9Z8_9PSEU</name>
<comment type="caution">
    <text evidence="2">The sequence shown here is derived from an EMBL/GenBank/DDBJ whole genome shotgun (WGS) entry which is preliminary data.</text>
</comment>
<keyword evidence="2" id="KW-0418">Kinase</keyword>
<dbReference type="Gene3D" id="1.10.10.10">
    <property type="entry name" value="Winged helix-like DNA-binding domain superfamily/Winged helix DNA-binding domain"/>
    <property type="match status" value="1"/>
</dbReference>
<evidence type="ECO:0000256" key="1">
    <source>
        <dbReference type="ARBA" id="ARBA00006479"/>
    </source>
</evidence>
<dbReference type="PROSITE" id="PS01125">
    <property type="entry name" value="ROK"/>
    <property type="match status" value="1"/>
</dbReference>